<evidence type="ECO:0000256" key="4">
    <source>
        <dbReference type="ARBA" id="ARBA00022692"/>
    </source>
</evidence>
<dbReference type="Pfam" id="PF02537">
    <property type="entry name" value="CRCB"/>
    <property type="match status" value="1"/>
</dbReference>
<name>A0A5C4MRA3_9RHOB</name>
<evidence type="ECO:0000256" key="9">
    <source>
        <dbReference type="ARBA" id="ARBA00023303"/>
    </source>
</evidence>
<evidence type="ECO:0000256" key="6">
    <source>
        <dbReference type="ARBA" id="ARBA00023053"/>
    </source>
</evidence>
<dbReference type="AlphaFoldDB" id="A0A5C4MRA3"/>
<evidence type="ECO:0000256" key="8">
    <source>
        <dbReference type="ARBA" id="ARBA00023136"/>
    </source>
</evidence>
<dbReference type="PANTHER" id="PTHR28259">
    <property type="entry name" value="FLUORIDE EXPORT PROTEIN 1-RELATED"/>
    <property type="match status" value="1"/>
</dbReference>
<keyword evidence="6 12" id="KW-0915">Sodium</keyword>
<dbReference type="GO" id="GO:0005886">
    <property type="term" value="C:plasma membrane"/>
    <property type="evidence" value="ECO:0007669"/>
    <property type="project" value="UniProtKB-SubCell"/>
</dbReference>
<dbReference type="InterPro" id="IPR003691">
    <property type="entry name" value="FluC"/>
</dbReference>
<reference evidence="13 14" key="1">
    <citation type="submission" date="2019-06" db="EMBL/GenBank/DDBJ databases">
        <title>YIM 131921 draft genome.</title>
        <authorList>
            <person name="Jiang L."/>
        </authorList>
    </citation>
    <scope>NUCLEOTIDE SEQUENCE [LARGE SCALE GENOMIC DNA]</scope>
    <source>
        <strain evidence="13 14">YIM 131921</strain>
    </source>
</reference>
<protein>
    <recommendedName>
        <fullName evidence="12">Fluoride-specific ion channel FluC</fullName>
    </recommendedName>
</protein>
<dbReference type="RefSeq" id="WP_139078534.1">
    <property type="nucleotide sequence ID" value="NZ_VDFU01000034.1"/>
</dbReference>
<sequence length="119" mass="11990">MTYALPFVALGGALGATLRYLALLAWPAPWGTLAINGAGALLIGLLAVPLLLSERGLHPLAPFLVTGVLGGFTTFSAFSLDTLRLIEGGRIGAAVTYAGGSVALSLGACALGLWLGRLA</sequence>
<comment type="function">
    <text evidence="12">Fluoride-specific ion channel. Important for reducing fluoride concentration in the cell, thus reducing its toxicity.</text>
</comment>
<comment type="activity regulation">
    <text evidence="12">Na(+) is not transported, but it plays an essential structural role and its presence is essential for fluoride channel function.</text>
</comment>
<dbReference type="HAMAP" id="MF_00454">
    <property type="entry name" value="FluC"/>
    <property type="match status" value="1"/>
</dbReference>
<evidence type="ECO:0000256" key="3">
    <source>
        <dbReference type="ARBA" id="ARBA00022519"/>
    </source>
</evidence>
<organism evidence="13 14">
    <name type="scientific">Rubellimicrobium rubrum</name>
    <dbReference type="NCBI Taxonomy" id="2585369"/>
    <lineage>
        <taxon>Bacteria</taxon>
        <taxon>Pseudomonadati</taxon>
        <taxon>Pseudomonadota</taxon>
        <taxon>Alphaproteobacteria</taxon>
        <taxon>Rhodobacterales</taxon>
        <taxon>Roseobacteraceae</taxon>
        <taxon>Rubellimicrobium</taxon>
    </lineage>
</organism>
<dbReference type="GO" id="GO:0062054">
    <property type="term" value="F:fluoride channel activity"/>
    <property type="evidence" value="ECO:0007669"/>
    <property type="project" value="UniProtKB-UniRule"/>
</dbReference>
<evidence type="ECO:0000313" key="14">
    <source>
        <dbReference type="Proteomes" id="UP000305887"/>
    </source>
</evidence>
<gene>
    <name evidence="12" type="primary">fluC</name>
    <name evidence="12" type="synonym">crcB</name>
    <name evidence="13" type="ORF">FHG66_18500</name>
</gene>
<keyword evidence="12" id="KW-0813">Transport</keyword>
<dbReference type="Proteomes" id="UP000305887">
    <property type="component" value="Unassembled WGS sequence"/>
</dbReference>
<keyword evidence="12" id="KW-0479">Metal-binding</keyword>
<evidence type="ECO:0000256" key="2">
    <source>
        <dbReference type="ARBA" id="ARBA00022475"/>
    </source>
</evidence>
<keyword evidence="3" id="KW-0997">Cell inner membrane</keyword>
<feature type="transmembrane region" description="Helical" evidence="12">
    <location>
        <begin position="91"/>
        <end position="115"/>
    </location>
</feature>
<keyword evidence="5 12" id="KW-1133">Transmembrane helix</keyword>
<proteinExistence type="inferred from homology"/>
<dbReference type="GO" id="GO:0140114">
    <property type="term" value="P:cellular detoxification of fluoride"/>
    <property type="evidence" value="ECO:0007669"/>
    <property type="project" value="UniProtKB-UniRule"/>
</dbReference>
<feature type="transmembrane region" description="Helical" evidence="12">
    <location>
        <begin position="59"/>
        <end position="79"/>
    </location>
</feature>
<feature type="transmembrane region" description="Helical" evidence="12">
    <location>
        <begin position="31"/>
        <end position="52"/>
    </location>
</feature>
<accession>A0A5C4MRA3</accession>
<feature type="binding site" evidence="12">
    <location>
        <position position="73"/>
    </location>
    <ligand>
        <name>Na(+)</name>
        <dbReference type="ChEBI" id="CHEBI:29101"/>
        <note>structural</note>
    </ligand>
</feature>
<evidence type="ECO:0000256" key="7">
    <source>
        <dbReference type="ARBA" id="ARBA00023065"/>
    </source>
</evidence>
<dbReference type="EMBL" id="VDFU01000034">
    <property type="protein sequence ID" value="TNC46603.1"/>
    <property type="molecule type" value="Genomic_DNA"/>
</dbReference>
<dbReference type="OrthoDB" id="9806299at2"/>
<comment type="subcellular location">
    <subcellularLocation>
        <location evidence="1 12">Cell membrane</location>
        <topology evidence="1 12">Multi-pass membrane protein</topology>
    </subcellularLocation>
</comment>
<comment type="similarity">
    <text evidence="10 12">Belongs to the fluoride channel Fluc/FEX (TC 1.A.43) family.</text>
</comment>
<dbReference type="GO" id="GO:0046872">
    <property type="term" value="F:metal ion binding"/>
    <property type="evidence" value="ECO:0007669"/>
    <property type="project" value="UniProtKB-KW"/>
</dbReference>
<keyword evidence="2 12" id="KW-1003">Cell membrane</keyword>
<dbReference type="PANTHER" id="PTHR28259:SF1">
    <property type="entry name" value="FLUORIDE EXPORT PROTEIN 1-RELATED"/>
    <property type="match status" value="1"/>
</dbReference>
<feature type="binding site" evidence="12">
    <location>
        <position position="70"/>
    </location>
    <ligand>
        <name>Na(+)</name>
        <dbReference type="ChEBI" id="CHEBI:29101"/>
        <note>structural</note>
    </ligand>
</feature>
<comment type="catalytic activity">
    <reaction evidence="11">
        <text>fluoride(in) = fluoride(out)</text>
        <dbReference type="Rhea" id="RHEA:76159"/>
        <dbReference type="ChEBI" id="CHEBI:17051"/>
    </reaction>
    <physiologicalReaction direction="left-to-right" evidence="11">
        <dbReference type="Rhea" id="RHEA:76160"/>
    </physiologicalReaction>
</comment>
<keyword evidence="8 12" id="KW-0472">Membrane</keyword>
<evidence type="ECO:0000256" key="12">
    <source>
        <dbReference type="HAMAP-Rule" id="MF_00454"/>
    </source>
</evidence>
<keyword evidence="9 12" id="KW-0407">Ion channel</keyword>
<keyword evidence="4 12" id="KW-0812">Transmembrane</keyword>
<keyword evidence="7 12" id="KW-0406">Ion transport</keyword>
<evidence type="ECO:0000313" key="13">
    <source>
        <dbReference type="EMBL" id="TNC46603.1"/>
    </source>
</evidence>
<evidence type="ECO:0000256" key="1">
    <source>
        <dbReference type="ARBA" id="ARBA00004651"/>
    </source>
</evidence>
<evidence type="ECO:0000256" key="10">
    <source>
        <dbReference type="ARBA" id="ARBA00035120"/>
    </source>
</evidence>
<comment type="caution">
    <text evidence="13">The sequence shown here is derived from an EMBL/GenBank/DDBJ whole genome shotgun (WGS) entry which is preliminary data.</text>
</comment>
<evidence type="ECO:0000256" key="11">
    <source>
        <dbReference type="ARBA" id="ARBA00035585"/>
    </source>
</evidence>
<evidence type="ECO:0000256" key="5">
    <source>
        <dbReference type="ARBA" id="ARBA00022989"/>
    </source>
</evidence>
<keyword evidence="14" id="KW-1185">Reference proteome</keyword>